<evidence type="ECO:0000256" key="6">
    <source>
        <dbReference type="ARBA" id="ARBA00023125"/>
    </source>
</evidence>
<dbReference type="Pfam" id="PF07282">
    <property type="entry name" value="Cas12f1-like_TNB"/>
    <property type="match status" value="1"/>
</dbReference>
<dbReference type="Proteomes" id="UP000286910">
    <property type="component" value="Unassembled WGS sequence"/>
</dbReference>
<keyword evidence="4" id="KW-0479">Metal-binding</keyword>
<dbReference type="InterPro" id="IPR021027">
    <property type="entry name" value="Transposase_put_HTH"/>
</dbReference>
<reference evidence="11 12" key="1">
    <citation type="journal article" date="2019" name="Extremophiles">
        <title>Biogeography of thermophiles and predominance of Thermus scotoductus in domestic water heaters.</title>
        <authorList>
            <person name="Wilpiszeski R.L."/>
            <person name="Zhang Z."/>
            <person name="House C.H."/>
        </authorList>
    </citation>
    <scope>NUCLEOTIDE SEQUENCE [LARGE SCALE GENOMIC DNA]</scope>
    <source>
        <strain evidence="11 12">32_S32</strain>
    </source>
</reference>
<feature type="domain" description="Probable transposase IS891/IS1136/IS1341" evidence="8">
    <location>
        <begin position="171"/>
        <end position="281"/>
    </location>
</feature>
<comment type="similarity">
    <text evidence="1">In the C-terminal section; belongs to the transposase 35 family.</text>
</comment>
<dbReference type="Pfam" id="PF12323">
    <property type="entry name" value="HTH_OrfB_IS605"/>
    <property type="match status" value="1"/>
</dbReference>
<feature type="domain" description="Cas12f1-like TNB" evidence="9">
    <location>
        <begin position="294"/>
        <end position="359"/>
    </location>
</feature>
<feature type="domain" description="Transposase putative helix-turn-helix" evidence="10">
    <location>
        <begin position="1"/>
        <end position="46"/>
    </location>
</feature>
<dbReference type="AlphaFoldDB" id="A0A430R3F2"/>
<dbReference type="GO" id="GO:0003677">
    <property type="term" value="F:DNA binding"/>
    <property type="evidence" value="ECO:0007669"/>
    <property type="project" value="UniProtKB-KW"/>
</dbReference>
<evidence type="ECO:0000313" key="11">
    <source>
        <dbReference type="EMBL" id="RTH01877.1"/>
    </source>
</evidence>
<evidence type="ECO:0000256" key="3">
    <source>
        <dbReference type="ARBA" id="ARBA00022578"/>
    </source>
</evidence>
<dbReference type="Pfam" id="PF01385">
    <property type="entry name" value="OrfB_IS605"/>
    <property type="match status" value="1"/>
</dbReference>
<dbReference type="RefSeq" id="WP_126177840.1">
    <property type="nucleotide sequence ID" value="NZ_PELN01000111.1"/>
</dbReference>
<evidence type="ECO:0000259" key="8">
    <source>
        <dbReference type="Pfam" id="PF01385"/>
    </source>
</evidence>
<evidence type="ECO:0000259" key="10">
    <source>
        <dbReference type="Pfam" id="PF12323"/>
    </source>
</evidence>
<dbReference type="GO" id="GO:0006310">
    <property type="term" value="P:DNA recombination"/>
    <property type="evidence" value="ECO:0007669"/>
    <property type="project" value="UniProtKB-KW"/>
</dbReference>
<dbReference type="InterPro" id="IPR001959">
    <property type="entry name" value="Transposase"/>
</dbReference>
<dbReference type="NCBIfam" id="NF040570">
    <property type="entry name" value="guided_TnpB"/>
    <property type="match status" value="1"/>
</dbReference>
<proteinExistence type="inferred from homology"/>
<dbReference type="GO" id="GO:0032196">
    <property type="term" value="P:transposition"/>
    <property type="evidence" value="ECO:0007669"/>
    <property type="project" value="UniProtKB-KW"/>
</dbReference>
<comment type="similarity">
    <text evidence="2">In the N-terminal section; belongs to the transposase 2 family.</text>
</comment>
<dbReference type="InterPro" id="IPR051399">
    <property type="entry name" value="RNA-guided_DNA_endo/Transpos"/>
</dbReference>
<keyword evidence="5" id="KW-0862">Zinc</keyword>
<sequence>MRKAFKYRLYPTKPQVKDLERTLELCRELYNAALQERRDAYKKAGKSVGLYQQKRYLPQIREELPQYKRVHSQVLQDVLHRVDKAFQGFFQRLKAKKGKAGYPRFKGKGRYDSFTFPQAYETGVKLQEGERRVLLHGIGSVKVKLHRPLEGKIKTATVKREGEHWYIIFITEVDPKPLPPSEGAIGIDLGTNPHFLVTSEGEMVEAPRYFQKAQAKLATAQRSLARKKRGSNRRRQARRRVARLHRKIANQRKDFHHKLARRLVNRYGTIVHEDLNILALSRSYVAKGIHDAGWAQFLQILAYKAEEAGRRVVGVDPKHTSQDCPVCGHREKRPLWVRVYTCPQCSTLLHRDVAAAQNILARAWTGPSGVAIPCPRSPGL</sequence>
<organism evidence="11 12">
    <name type="scientific">Thermus scotoductus</name>
    <dbReference type="NCBI Taxonomy" id="37636"/>
    <lineage>
        <taxon>Bacteria</taxon>
        <taxon>Thermotogati</taxon>
        <taxon>Deinococcota</taxon>
        <taxon>Deinococci</taxon>
        <taxon>Thermales</taxon>
        <taxon>Thermaceae</taxon>
        <taxon>Thermus</taxon>
    </lineage>
</organism>
<accession>A0A430R3F2</accession>
<protein>
    <submittedName>
        <fullName evidence="11">Transposase</fullName>
    </submittedName>
</protein>
<dbReference type="NCBIfam" id="TIGR01766">
    <property type="entry name" value="IS200/IS605 family accessory protein TnpB-like domain"/>
    <property type="match status" value="1"/>
</dbReference>
<keyword evidence="7" id="KW-0233">DNA recombination</keyword>
<keyword evidence="3" id="KW-0815">Transposition</keyword>
<evidence type="ECO:0000259" key="9">
    <source>
        <dbReference type="Pfam" id="PF07282"/>
    </source>
</evidence>
<dbReference type="EMBL" id="PELR01000324">
    <property type="protein sequence ID" value="RTH01877.1"/>
    <property type="molecule type" value="Genomic_DNA"/>
</dbReference>
<dbReference type="InterPro" id="IPR010095">
    <property type="entry name" value="Cas12f1-like_TNB"/>
</dbReference>
<evidence type="ECO:0000256" key="7">
    <source>
        <dbReference type="ARBA" id="ARBA00023172"/>
    </source>
</evidence>
<dbReference type="PANTHER" id="PTHR30405:SF25">
    <property type="entry name" value="RNA-GUIDED DNA ENDONUCLEASE INSQ-RELATED"/>
    <property type="match status" value="1"/>
</dbReference>
<keyword evidence="6" id="KW-0238">DNA-binding</keyword>
<evidence type="ECO:0000256" key="4">
    <source>
        <dbReference type="ARBA" id="ARBA00022723"/>
    </source>
</evidence>
<evidence type="ECO:0000256" key="2">
    <source>
        <dbReference type="ARBA" id="ARBA00011044"/>
    </source>
</evidence>
<evidence type="ECO:0000256" key="5">
    <source>
        <dbReference type="ARBA" id="ARBA00022833"/>
    </source>
</evidence>
<name>A0A430R3F2_THESC</name>
<comment type="caution">
    <text evidence="11">The sequence shown here is derived from an EMBL/GenBank/DDBJ whole genome shotgun (WGS) entry which is preliminary data.</text>
</comment>
<dbReference type="PANTHER" id="PTHR30405">
    <property type="entry name" value="TRANSPOSASE"/>
    <property type="match status" value="1"/>
</dbReference>
<evidence type="ECO:0000313" key="12">
    <source>
        <dbReference type="Proteomes" id="UP000286910"/>
    </source>
</evidence>
<gene>
    <name evidence="11" type="ORF">CSW45_09195</name>
</gene>
<dbReference type="GO" id="GO:0046872">
    <property type="term" value="F:metal ion binding"/>
    <property type="evidence" value="ECO:0007669"/>
    <property type="project" value="UniProtKB-KW"/>
</dbReference>
<evidence type="ECO:0000256" key="1">
    <source>
        <dbReference type="ARBA" id="ARBA00008761"/>
    </source>
</evidence>